<dbReference type="AlphaFoldDB" id="G3PIC3"/>
<dbReference type="Ensembl" id="ENSGACT00000017384.1">
    <property type="protein sequence ID" value="ENSGACP00000017350.1"/>
    <property type="gene ID" value="ENSGACG00000013121.1"/>
</dbReference>
<reference evidence="1" key="2">
    <citation type="submission" date="2024-04" db="UniProtKB">
        <authorList>
            <consortium name="Ensembl"/>
        </authorList>
    </citation>
    <scope>IDENTIFICATION</scope>
</reference>
<evidence type="ECO:0000313" key="1">
    <source>
        <dbReference type="Ensembl" id="ENSGACP00000017350.1"/>
    </source>
</evidence>
<accession>G3PIC3</accession>
<dbReference type="Bgee" id="ENSGACG00000013121">
    <property type="expression patterns" value="Expressed in camera-type eye and 13 other cell types or tissues"/>
</dbReference>
<sequence>SLDVFIYAVCTTTGTKTATRGQNHSNNRFSPKISTLGFFSDFSKLRGHRSALGVTPDYTIATQPPPPPPCLHVFIILSRSRRLDWSVCRREVTFAKNGCENIPPVPAYIRFTPPVRLDVEALGLLGVMNLLK</sequence>
<proteinExistence type="predicted"/>
<protein>
    <submittedName>
        <fullName evidence="1">Uncharacterized protein</fullName>
    </submittedName>
</protein>
<reference evidence="1" key="1">
    <citation type="submission" date="2006-01" db="EMBL/GenBank/DDBJ databases">
        <authorList>
            <person name="Lindblad-Toh K."/>
            <person name="Mauceli E."/>
            <person name="Grabherr M."/>
            <person name="Chang J.L."/>
            <person name="Lander E.S."/>
        </authorList>
    </citation>
    <scope>NUCLEOTIDE SEQUENCE [LARGE SCALE GENOMIC DNA]</scope>
</reference>
<name>G3PIC3_GASAC</name>
<organism evidence="1">
    <name type="scientific">Gasterosteus aculeatus</name>
    <name type="common">Three-spined stickleback</name>
    <dbReference type="NCBI Taxonomy" id="69293"/>
    <lineage>
        <taxon>Eukaryota</taxon>
        <taxon>Metazoa</taxon>
        <taxon>Chordata</taxon>
        <taxon>Craniata</taxon>
        <taxon>Vertebrata</taxon>
        <taxon>Euteleostomi</taxon>
        <taxon>Actinopterygii</taxon>
        <taxon>Neopterygii</taxon>
        <taxon>Teleostei</taxon>
        <taxon>Neoteleostei</taxon>
        <taxon>Acanthomorphata</taxon>
        <taxon>Eupercaria</taxon>
        <taxon>Perciformes</taxon>
        <taxon>Cottioidei</taxon>
        <taxon>Gasterosteales</taxon>
        <taxon>Gasterosteidae</taxon>
        <taxon>Gasterosteus</taxon>
    </lineage>
</organism>
<dbReference type="InParanoid" id="G3PIC3"/>